<comment type="caution">
    <text evidence="10">The sequence shown here is derived from an EMBL/GenBank/DDBJ whole genome shotgun (WGS) entry which is preliminary data.</text>
</comment>
<evidence type="ECO:0000256" key="1">
    <source>
        <dbReference type="ARBA" id="ARBA00000966"/>
    </source>
</evidence>
<keyword evidence="5" id="KW-0136">Cellulose degradation</keyword>
<feature type="active site" description="Nucleophile" evidence="8">
    <location>
        <position position="95"/>
    </location>
</feature>
<keyword evidence="4 9" id="KW-0378">Hydrolase</keyword>
<evidence type="ECO:0000256" key="9">
    <source>
        <dbReference type="RuleBase" id="RU361167"/>
    </source>
</evidence>
<evidence type="ECO:0000256" key="4">
    <source>
        <dbReference type="ARBA" id="ARBA00022801"/>
    </source>
</evidence>
<dbReference type="InterPro" id="IPR008928">
    <property type="entry name" value="6-hairpin_glycosidase_sf"/>
</dbReference>
<evidence type="ECO:0000256" key="5">
    <source>
        <dbReference type="ARBA" id="ARBA00023001"/>
    </source>
</evidence>
<gene>
    <name evidence="10" type="ORF">L9G74_18295</name>
</gene>
<evidence type="ECO:0000256" key="8">
    <source>
        <dbReference type="PROSITE-ProRule" id="PRU10058"/>
    </source>
</evidence>
<evidence type="ECO:0000256" key="2">
    <source>
        <dbReference type="ARBA" id="ARBA00009209"/>
    </source>
</evidence>
<dbReference type="InterPro" id="IPR012341">
    <property type="entry name" value="6hp_glycosidase-like_sf"/>
</dbReference>
<keyword evidence="11" id="KW-1185">Reference proteome</keyword>
<dbReference type="Pfam" id="PF01270">
    <property type="entry name" value="Glyco_hydro_8"/>
    <property type="match status" value="1"/>
</dbReference>
<keyword evidence="7 9" id="KW-0624">Polysaccharide degradation</keyword>
<evidence type="ECO:0000256" key="6">
    <source>
        <dbReference type="ARBA" id="ARBA00023295"/>
    </source>
</evidence>
<protein>
    <recommendedName>
        <fullName evidence="9">Glucanase</fullName>
        <ecNumber evidence="9">3.2.1.-</ecNumber>
    </recommendedName>
</protein>
<dbReference type="Proteomes" id="UP001201549">
    <property type="component" value="Unassembled WGS sequence"/>
</dbReference>
<keyword evidence="7 9" id="KW-0119">Carbohydrate metabolism</keyword>
<evidence type="ECO:0000313" key="10">
    <source>
        <dbReference type="EMBL" id="MCS4558392.1"/>
    </source>
</evidence>
<dbReference type="InterPro" id="IPR002037">
    <property type="entry name" value="Glyco_hydro_8"/>
</dbReference>
<evidence type="ECO:0000313" key="11">
    <source>
        <dbReference type="Proteomes" id="UP001201549"/>
    </source>
</evidence>
<proteinExistence type="inferred from homology"/>
<accession>A0ABT2FR38</accession>
<sequence length="318" mass="35378">MLSASLLADDDWQQYKQRFVTAEGRVVDTGNNGISHSEGQGYGMLLAQAYDDQQSFAAMWLWARKTLGRHDLPLFAWKYDPQHKPAIADNNNASDGDILIAWALLNAGRKWHNSNYLNASRRIRAAVLENMVHEYAGHLVLLPGLNGFDGNGYIDINLSYWVMPALVDFAQTDNQPRWQQLVDSGIQLLALAKFGDAQLPSDWLRLTNKGKLSPSPKWPTRFSFDAVRIGLYFPWAGLGSNDALTPIKQFWQAGGATPPAWIDVSSSEVAPYAASSGILAMRDVLNEQPVQRHVSESDDYYSASLLLLSKLAAQTIQR</sequence>
<dbReference type="SUPFAM" id="SSF48208">
    <property type="entry name" value="Six-hairpin glycosidases"/>
    <property type="match status" value="1"/>
</dbReference>
<dbReference type="Gene3D" id="1.50.10.10">
    <property type="match status" value="1"/>
</dbReference>
<comment type="catalytic activity">
    <reaction evidence="1">
        <text>Endohydrolysis of (1-&gt;4)-beta-D-glucosidic linkages in cellulose, lichenin and cereal beta-D-glucans.</text>
        <dbReference type="EC" id="3.2.1.4"/>
    </reaction>
</comment>
<comment type="similarity">
    <text evidence="2 9">Belongs to the glycosyl hydrolase 8 (cellulase D) family.</text>
</comment>
<reference evidence="11" key="2">
    <citation type="submission" date="2023-07" db="EMBL/GenBank/DDBJ databases">
        <title>Shewanella mangrovi sp. nov., an acetaldehyde- degrading bacterium isolated from mangrove sediment.</title>
        <authorList>
            <person name="Liu Y."/>
        </authorList>
    </citation>
    <scope>NUCLEOTIDE SEQUENCE [LARGE SCALE GENOMIC DNA]</scope>
    <source>
        <strain evidence="11">C32</strain>
    </source>
</reference>
<keyword evidence="6 9" id="KW-0326">Glycosidase</keyword>
<dbReference type="GO" id="GO:0016787">
    <property type="term" value="F:hydrolase activity"/>
    <property type="evidence" value="ECO:0007669"/>
    <property type="project" value="UniProtKB-KW"/>
</dbReference>
<name>A0ABT2FR38_9GAMM</name>
<dbReference type="EMBL" id="JAKOGG010000020">
    <property type="protein sequence ID" value="MCS4558392.1"/>
    <property type="molecule type" value="Genomic_DNA"/>
</dbReference>
<dbReference type="InterPro" id="IPR019834">
    <property type="entry name" value="Glyco_hydro_8_CS"/>
</dbReference>
<dbReference type="EC" id="3.2.1.-" evidence="9"/>
<evidence type="ECO:0000256" key="7">
    <source>
        <dbReference type="ARBA" id="ARBA00023326"/>
    </source>
</evidence>
<keyword evidence="3" id="KW-0732">Signal</keyword>
<dbReference type="PRINTS" id="PR00735">
    <property type="entry name" value="GLHYDRLASE8"/>
</dbReference>
<evidence type="ECO:0000256" key="3">
    <source>
        <dbReference type="ARBA" id="ARBA00022729"/>
    </source>
</evidence>
<dbReference type="PROSITE" id="PS00812">
    <property type="entry name" value="GLYCOSYL_HYDROL_F8"/>
    <property type="match status" value="1"/>
</dbReference>
<dbReference type="RefSeq" id="WP_238898211.1">
    <property type="nucleotide sequence ID" value="NZ_JAKOGG010000020.1"/>
</dbReference>
<reference evidence="10 11" key="1">
    <citation type="submission" date="2022-02" db="EMBL/GenBank/DDBJ databases">
        <authorList>
            <person name="Zhuang L."/>
        </authorList>
    </citation>
    <scope>NUCLEOTIDE SEQUENCE [LARGE SCALE GENOMIC DNA]</scope>
    <source>
        <strain evidence="10 11">C32</strain>
    </source>
</reference>
<organism evidence="10 11">
    <name type="scientific">Shewanella electrica</name>
    <dbReference type="NCBI Taxonomy" id="515560"/>
    <lineage>
        <taxon>Bacteria</taxon>
        <taxon>Pseudomonadati</taxon>
        <taxon>Pseudomonadota</taxon>
        <taxon>Gammaproteobacteria</taxon>
        <taxon>Alteromonadales</taxon>
        <taxon>Shewanellaceae</taxon>
        <taxon>Shewanella</taxon>
    </lineage>
</organism>